<dbReference type="GO" id="GO:0008270">
    <property type="term" value="F:zinc ion binding"/>
    <property type="evidence" value="ECO:0007669"/>
    <property type="project" value="InterPro"/>
</dbReference>
<reference evidence="9 10" key="1">
    <citation type="submission" date="2019-03" db="EMBL/GenBank/DDBJ databases">
        <title>Genomic Encyclopedia of Type Strains, Phase IV (KMG-IV): sequencing the most valuable type-strain genomes for metagenomic binning, comparative biology and taxonomic classification.</title>
        <authorList>
            <person name="Goeker M."/>
        </authorList>
    </citation>
    <scope>NUCLEOTIDE SEQUENCE [LARGE SCALE GENOMIC DNA]</scope>
    <source>
        <strain evidence="9 10">DSM 16998</strain>
    </source>
</reference>
<dbReference type="RefSeq" id="WP_133701790.1">
    <property type="nucleotide sequence ID" value="NZ_SNXS01000004.1"/>
</dbReference>
<dbReference type="PANTHER" id="PTHR11705:SF143">
    <property type="entry name" value="SLL0236 PROTEIN"/>
    <property type="match status" value="1"/>
</dbReference>
<dbReference type="GO" id="GO:0004181">
    <property type="term" value="F:metallocarboxypeptidase activity"/>
    <property type="evidence" value="ECO:0007669"/>
    <property type="project" value="InterPro"/>
</dbReference>
<evidence type="ECO:0000259" key="8">
    <source>
        <dbReference type="Pfam" id="PF00246"/>
    </source>
</evidence>
<keyword evidence="9" id="KW-0121">Carboxypeptidase</keyword>
<evidence type="ECO:0000313" key="9">
    <source>
        <dbReference type="EMBL" id="TDP63934.1"/>
    </source>
</evidence>
<dbReference type="AlphaFoldDB" id="A0A4V3CT64"/>
<gene>
    <name evidence="9" type="ORF">DES47_104216</name>
</gene>
<dbReference type="PROSITE" id="PS00132">
    <property type="entry name" value="CARBOXYPEPT_ZN_1"/>
    <property type="match status" value="1"/>
</dbReference>
<dbReference type="InterPro" id="IPR057246">
    <property type="entry name" value="CARBOXYPEPT_ZN_1"/>
</dbReference>
<evidence type="ECO:0000256" key="6">
    <source>
        <dbReference type="ARBA" id="ARBA00022833"/>
    </source>
</evidence>
<name>A0A4V3CT64_9BURK</name>
<comment type="cofactor">
    <cofactor evidence="1">
        <name>Zn(2+)</name>
        <dbReference type="ChEBI" id="CHEBI:29105"/>
    </cofactor>
</comment>
<evidence type="ECO:0000256" key="5">
    <source>
        <dbReference type="ARBA" id="ARBA00022801"/>
    </source>
</evidence>
<dbReference type="InParanoid" id="A0A4V3CT64"/>
<evidence type="ECO:0000256" key="3">
    <source>
        <dbReference type="ARBA" id="ARBA00022670"/>
    </source>
</evidence>
<dbReference type="GO" id="GO:0005615">
    <property type="term" value="C:extracellular space"/>
    <property type="evidence" value="ECO:0007669"/>
    <property type="project" value="TreeGrafter"/>
</dbReference>
<dbReference type="Gene3D" id="3.40.630.10">
    <property type="entry name" value="Zn peptidases"/>
    <property type="match status" value="1"/>
</dbReference>
<keyword evidence="5" id="KW-0378">Hydrolase</keyword>
<keyword evidence="4" id="KW-0479">Metal-binding</keyword>
<evidence type="ECO:0000256" key="7">
    <source>
        <dbReference type="ARBA" id="ARBA00023049"/>
    </source>
</evidence>
<dbReference type="Proteomes" id="UP000295361">
    <property type="component" value="Unassembled WGS sequence"/>
</dbReference>
<dbReference type="GO" id="GO:0006508">
    <property type="term" value="P:proteolysis"/>
    <property type="evidence" value="ECO:0007669"/>
    <property type="project" value="UniProtKB-KW"/>
</dbReference>
<dbReference type="OrthoDB" id="9779324at2"/>
<dbReference type="PANTHER" id="PTHR11705">
    <property type="entry name" value="PROTEASE FAMILY M14 CARBOXYPEPTIDASE A,B"/>
    <property type="match status" value="1"/>
</dbReference>
<sequence>MTHDTPAELLELERIIEAGGTQLQTRVVATAEAGERSFPLYAVCLGNPGPDVPAVGFFGGVHGLERIGAEVVLAYLSSLVQRLQWDTGLHRQLEAVRLVFMPIVNPGGLWRGTRANPKGVDLMRNAPVDAGERALFMIGGQRLSADLPWYRGAEGAAMEVESAALCALVQQELLSHPFSLALDCHSGFGLNDRLWFPYAHKTPPMAHLAEIHALKRIFDQSHPVHRYLFEPQSRHYLAHGDLWDHLYAQALQQPDRIFLPLTLEMGSWLWVKKNPRQLFSRHGIFNPLITHRQQRVLRSHMAWLDFLTRAACGHPRWLPRGDEREQHQQQALDLWYRRQPLRNKP</sequence>
<organism evidence="9 10">
    <name type="scientific">Roseateles toxinivorans</name>
    <dbReference type="NCBI Taxonomy" id="270368"/>
    <lineage>
        <taxon>Bacteria</taxon>
        <taxon>Pseudomonadati</taxon>
        <taxon>Pseudomonadota</taxon>
        <taxon>Betaproteobacteria</taxon>
        <taxon>Burkholderiales</taxon>
        <taxon>Sphaerotilaceae</taxon>
        <taxon>Roseateles</taxon>
    </lineage>
</organism>
<evidence type="ECO:0000256" key="2">
    <source>
        <dbReference type="ARBA" id="ARBA00005988"/>
    </source>
</evidence>
<evidence type="ECO:0000256" key="4">
    <source>
        <dbReference type="ARBA" id="ARBA00022723"/>
    </source>
</evidence>
<dbReference type="SUPFAM" id="SSF53187">
    <property type="entry name" value="Zn-dependent exopeptidases"/>
    <property type="match status" value="1"/>
</dbReference>
<accession>A0A4V3CT64</accession>
<protein>
    <submittedName>
        <fullName evidence="9">Zinc carboxypeptidase</fullName>
    </submittedName>
</protein>
<keyword evidence="3" id="KW-0645">Protease</keyword>
<evidence type="ECO:0000256" key="1">
    <source>
        <dbReference type="ARBA" id="ARBA00001947"/>
    </source>
</evidence>
<keyword evidence="6" id="KW-0862">Zinc</keyword>
<keyword evidence="10" id="KW-1185">Reference proteome</keyword>
<feature type="domain" description="Peptidase M14" evidence="8">
    <location>
        <begin position="39"/>
        <end position="232"/>
    </location>
</feature>
<comment type="caution">
    <text evidence="9">The sequence shown here is derived from an EMBL/GenBank/DDBJ whole genome shotgun (WGS) entry which is preliminary data.</text>
</comment>
<dbReference type="Pfam" id="PF00246">
    <property type="entry name" value="Peptidase_M14"/>
    <property type="match status" value="1"/>
</dbReference>
<dbReference type="InterPro" id="IPR000834">
    <property type="entry name" value="Peptidase_M14"/>
</dbReference>
<evidence type="ECO:0000313" key="10">
    <source>
        <dbReference type="Proteomes" id="UP000295361"/>
    </source>
</evidence>
<keyword evidence="7" id="KW-0482">Metalloprotease</keyword>
<comment type="similarity">
    <text evidence="2">Belongs to the peptidase M14 family.</text>
</comment>
<dbReference type="EMBL" id="SNXS01000004">
    <property type="protein sequence ID" value="TDP63934.1"/>
    <property type="molecule type" value="Genomic_DNA"/>
</dbReference>
<proteinExistence type="inferred from homology"/>